<feature type="domain" description="DUF6298" evidence="2">
    <location>
        <begin position="94"/>
        <end position="253"/>
    </location>
</feature>
<accession>A0A9D2D1I2</accession>
<dbReference type="SUPFAM" id="SSF51445">
    <property type="entry name" value="(Trans)glycosidases"/>
    <property type="match status" value="1"/>
</dbReference>
<dbReference type="Pfam" id="PF12904">
    <property type="entry name" value="Collagen_bind_2"/>
    <property type="match status" value="1"/>
</dbReference>
<gene>
    <name evidence="3" type="ORF">IAA08_02555</name>
</gene>
<reference evidence="3" key="1">
    <citation type="journal article" date="2021" name="PeerJ">
        <title>Extensive microbial diversity within the chicken gut microbiome revealed by metagenomics and culture.</title>
        <authorList>
            <person name="Gilroy R."/>
            <person name="Ravi A."/>
            <person name="Getino M."/>
            <person name="Pursley I."/>
            <person name="Horton D.L."/>
            <person name="Alikhan N.F."/>
            <person name="Baker D."/>
            <person name="Gharbi K."/>
            <person name="Hall N."/>
            <person name="Watson M."/>
            <person name="Adriaenssens E.M."/>
            <person name="Foster-Nyarko E."/>
            <person name="Jarju S."/>
            <person name="Secka A."/>
            <person name="Antonio M."/>
            <person name="Oren A."/>
            <person name="Chaudhuri R.R."/>
            <person name="La Ragione R."/>
            <person name="Hildebrand F."/>
            <person name="Pallen M.J."/>
        </authorList>
    </citation>
    <scope>NUCLEOTIDE SEQUENCE</scope>
    <source>
        <strain evidence="3">CHK192-9172</strain>
    </source>
</reference>
<evidence type="ECO:0000259" key="1">
    <source>
        <dbReference type="Pfam" id="PF12904"/>
    </source>
</evidence>
<dbReference type="AlphaFoldDB" id="A0A9D2D1I2"/>
<comment type="caution">
    <text evidence="3">The sequence shown here is derived from an EMBL/GenBank/DDBJ whole genome shotgun (WGS) entry which is preliminary data.</text>
</comment>
<dbReference type="Gene3D" id="3.20.20.80">
    <property type="entry name" value="Glycosidases"/>
    <property type="match status" value="1"/>
</dbReference>
<proteinExistence type="predicted"/>
<dbReference type="InterPro" id="IPR017853">
    <property type="entry name" value="GH"/>
</dbReference>
<sequence length="454" mass="52292">MENTAMQNYFDGPLKVHPQNPRYFTDRRGKAIYLTGAHTWENLQDFILPGKPSFDYQEYLDFMEKYHHNFMRMWIWEHSAWMVGSEEKYQLDPLPYLRTGPGTALDGFPKYDLSQWNESFFQRLRQRVIQAGARGIYVSIMLFQGWSVKKPWLPGNPWKGHPYHRDNNINSIDGDNNSDGAADIHCMDIPSIVSLQEALIRKIIDTVNDLDNVLYEIINEAPGEDRTVFWQAYLASYIHQYESQKPNQHPVGITPSGNWLEKYMLFTGPADWVSPTYLMDHAYFENPPAADGSKVILNDTDHVENQLKVTYQWVWRCFLRGHHPVFMDPWKDETFCGAATQTPEYRNRLEFIYKNMGYSLEIANHVNLAEMLPHNDISATGYCLAHPGEEYLVYFPQGGCAGVDLSDTAGRFSVTWFDPVRGKTLSAADVSGGFQTAFTAPFENDAVLHLRKVK</sequence>
<protein>
    <recommendedName>
        <fullName evidence="5">DUF4038 domain-containing protein</fullName>
    </recommendedName>
</protein>
<evidence type="ECO:0000313" key="3">
    <source>
        <dbReference type="EMBL" id="HIZ06800.1"/>
    </source>
</evidence>
<evidence type="ECO:0008006" key="5">
    <source>
        <dbReference type="Google" id="ProtNLM"/>
    </source>
</evidence>
<feature type="domain" description="Putative collagen-binding" evidence="1">
    <location>
        <begin position="378"/>
        <end position="448"/>
    </location>
</feature>
<reference evidence="3" key="2">
    <citation type="submission" date="2021-04" db="EMBL/GenBank/DDBJ databases">
        <authorList>
            <person name="Gilroy R."/>
        </authorList>
    </citation>
    <scope>NUCLEOTIDE SEQUENCE</scope>
    <source>
        <strain evidence="3">CHK192-9172</strain>
    </source>
</reference>
<dbReference type="Pfam" id="PF19815">
    <property type="entry name" value="DUF6298"/>
    <property type="match status" value="1"/>
</dbReference>
<organism evidence="3 4">
    <name type="scientific">Candidatus Eubacterium avistercoris</name>
    <dbReference type="NCBI Taxonomy" id="2838567"/>
    <lineage>
        <taxon>Bacteria</taxon>
        <taxon>Bacillati</taxon>
        <taxon>Bacillota</taxon>
        <taxon>Clostridia</taxon>
        <taxon>Eubacteriales</taxon>
        <taxon>Eubacteriaceae</taxon>
        <taxon>Eubacterium</taxon>
    </lineage>
</organism>
<evidence type="ECO:0000259" key="2">
    <source>
        <dbReference type="Pfam" id="PF19815"/>
    </source>
</evidence>
<name>A0A9D2D1I2_9FIRM</name>
<dbReference type="Proteomes" id="UP000824024">
    <property type="component" value="Unassembled WGS sequence"/>
</dbReference>
<evidence type="ECO:0000313" key="4">
    <source>
        <dbReference type="Proteomes" id="UP000824024"/>
    </source>
</evidence>
<dbReference type="EMBL" id="DXCH01000068">
    <property type="protein sequence ID" value="HIZ06800.1"/>
    <property type="molecule type" value="Genomic_DNA"/>
</dbReference>
<dbReference type="InterPro" id="IPR024749">
    <property type="entry name" value="Collagen-bd_put"/>
</dbReference>
<dbReference type="InterPro" id="IPR046265">
    <property type="entry name" value="DUF6298"/>
</dbReference>